<keyword evidence="1" id="KW-0677">Repeat</keyword>
<sequence length="376" mass="41882">MLSRTFYQITKMFKNVALLGIVTFFLATGFIVPSEPKDSAQAKIDEEFIKVIGIRKDYDSRDIDKIERLLKHGANVHAMIRVDDWPYYGDIPVIHYVAAFRSFAMLRMLITHGADPETSLPQHNATTLTAAIDCARDNLTADCLDKAEYLLGHFHIDLNAQERVGMDSSGVTALMSAVGRTCSFDDCHETHDLRRRSLELIRNLLAKGANANLKKSGDDWPETALLIAISNSDKEVAELLIENGAEILVPEKTSAIDRCILNSRPNTMLCDYLASKGAKFNSNLLIRATQAWAYRDVTKAINYLIQRNLSLNFQDSQSGNTALHAAAKLCERGNDIFQRLIAAGASDQIKNTEGRTAHEILRSCQKSLIHIQKSKS</sequence>
<evidence type="ECO:0000256" key="2">
    <source>
        <dbReference type="ARBA" id="ARBA00023043"/>
    </source>
</evidence>
<accession>A0A2P1QXK8</accession>
<keyword evidence="2 3" id="KW-0040">ANK repeat</keyword>
<evidence type="ECO:0000256" key="1">
    <source>
        <dbReference type="ARBA" id="ARBA00022737"/>
    </source>
</evidence>
<gene>
    <name evidence="4" type="ORF">XB16_3348</name>
</gene>
<dbReference type="Gene3D" id="1.25.40.20">
    <property type="entry name" value="Ankyrin repeat-containing domain"/>
    <property type="match status" value="3"/>
</dbReference>
<evidence type="ECO:0000313" key="5">
    <source>
        <dbReference type="Proteomes" id="UP000033961"/>
    </source>
</evidence>
<proteinExistence type="predicted"/>
<dbReference type="SUPFAM" id="SSF48403">
    <property type="entry name" value="Ankyrin repeat"/>
    <property type="match status" value="1"/>
</dbReference>
<dbReference type="InterPro" id="IPR050745">
    <property type="entry name" value="Multifunctional_regulatory"/>
</dbReference>
<dbReference type="PANTHER" id="PTHR24189">
    <property type="entry name" value="MYOTROPHIN"/>
    <property type="match status" value="1"/>
</dbReference>
<dbReference type="SMART" id="SM00248">
    <property type="entry name" value="ANK"/>
    <property type="match status" value="4"/>
</dbReference>
<dbReference type="Pfam" id="PF00023">
    <property type="entry name" value="Ank"/>
    <property type="match status" value="1"/>
</dbReference>
<dbReference type="InterPro" id="IPR036770">
    <property type="entry name" value="Ankyrin_rpt-contain_sf"/>
</dbReference>
<feature type="repeat" description="ANK" evidence="3">
    <location>
        <begin position="220"/>
        <end position="252"/>
    </location>
</feature>
<dbReference type="AlphaFoldDB" id="A0A2P1QXK8"/>
<dbReference type="Proteomes" id="UP000033961">
    <property type="component" value="Chromosome I"/>
</dbReference>
<evidence type="ECO:0000313" key="4">
    <source>
        <dbReference type="EMBL" id="AVQ13639.1"/>
    </source>
</evidence>
<feature type="repeat" description="ANK" evidence="3">
    <location>
        <begin position="318"/>
        <end position="352"/>
    </location>
</feature>
<organism evidence="4 5">
    <name type="scientific">Leptospira santarosai</name>
    <dbReference type="NCBI Taxonomy" id="28183"/>
    <lineage>
        <taxon>Bacteria</taxon>
        <taxon>Pseudomonadati</taxon>
        <taxon>Spirochaetota</taxon>
        <taxon>Spirochaetia</taxon>
        <taxon>Leptospirales</taxon>
        <taxon>Leptospiraceae</taxon>
        <taxon>Leptospira</taxon>
    </lineage>
</organism>
<dbReference type="PROSITE" id="PS50088">
    <property type="entry name" value="ANK_REPEAT"/>
    <property type="match status" value="2"/>
</dbReference>
<name>A0A2P1QXK8_9LEPT</name>
<dbReference type="InterPro" id="IPR002110">
    <property type="entry name" value="Ankyrin_rpt"/>
</dbReference>
<protein>
    <submittedName>
        <fullName evidence="4">Ankyrin repeat protein</fullName>
    </submittedName>
</protein>
<dbReference type="Pfam" id="PF12796">
    <property type="entry name" value="Ank_2"/>
    <property type="match status" value="1"/>
</dbReference>
<reference evidence="4 5" key="1">
    <citation type="journal article" date="2015" name="Genome Announc.">
        <title>Draft Genome Sequences of Leptospira santarosai Strains U160, U164, and U233, Isolated from Asymptomatic Cattle.</title>
        <authorList>
            <person name="Kremer F.S."/>
            <person name="Eslabao M.R."/>
            <person name="Provisor M."/>
            <person name="Woloski R.D."/>
            <person name="Ramires O.V."/>
            <person name="Moreno L.Z."/>
            <person name="Moreno A.M."/>
            <person name="Hamond C."/>
            <person name="Lilenbaum W."/>
            <person name="Dellagostin O.A."/>
        </authorList>
    </citation>
    <scope>NUCLEOTIDE SEQUENCE [LARGE SCALE GENOMIC DNA]</scope>
    <source>
        <strain evidence="4 5">U160</strain>
    </source>
</reference>
<evidence type="ECO:0000256" key="3">
    <source>
        <dbReference type="PROSITE-ProRule" id="PRU00023"/>
    </source>
</evidence>
<dbReference type="EMBL" id="CP027843">
    <property type="protein sequence ID" value="AVQ13639.1"/>
    <property type="molecule type" value="Genomic_DNA"/>
</dbReference>